<evidence type="ECO:0000256" key="3">
    <source>
        <dbReference type="SAM" id="Coils"/>
    </source>
</evidence>
<gene>
    <name evidence="6" type="ORF">Tci_027611</name>
</gene>
<dbReference type="Gene3D" id="3.30.420.10">
    <property type="entry name" value="Ribonuclease H-like superfamily/Ribonuclease H"/>
    <property type="match status" value="1"/>
</dbReference>
<dbReference type="InterPro" id="IPR001584">
    <property type="entry name" value="Integrase_cat-core"/>
</dbReference>
<feature type="compositionally biased region" description="Polar residues" evidence="4">
    <location>
        <begin position="906"/>
        <end position="924"/>
    </location>
</feature>
<comment type="caution">
    <text evidence="6">The sequence shown here is derived from an EMBL/GenBank/DDBJ whole genome shotgun (WGS) entry which is preliminary data.</text>
</comment>
<dbReference type="Gene3D" id="3.40.50.300">
    <property type="entry name" value="P-loop containing nucleotide triphosphate hydrolases"/>
    <property type="match status" value="1"/>
</dbReference>
<dbReference type="InterPro" id="IPR036397">
    <property type="entry name" value="RNaseH_sf"/>
</dbReference>
<dbReference type="GO" id="GO:0046872">
    <property type="term" value="F:metal ion binding"/>
    <property type="evidence" value="ECO:0007669"/>
    <property type="project" value="UniProtKB-KW"/>
</dbReference>
<evidence type="ECO:0000256" key="4">
    <source>
        <dbReference type="SAM" id="MobiDB-lite"/>
    </source>
</evidence>
<dbReference type="SUPFAM" id="SSF56672">
    <property type="entry name" value="DNA/RNA polymerases"/>
    <property type="match status" value="1"/>
</dbReference>
<dbReference type="InterPro" id="IPR012337">
    <property type="entry name" value="RNaseH-like_sf"/>
</dbReference>
<protein>
    <recommendedName>
        <fullName evidence="5">Integrase catalytic domain-containing protein</fullName>
    </recommendedName>
</protein>
<dbReference type="InterPro" id="IPR043502">
    <property type="entry name" value="DNA/RNA_pol_sf"/>
</dbReference>
<reference evidence="6" key="1">
    <citation type="journal article" date="2019" name="Sci. Rep.">
        <title>Draft genome of Tanacetum cinerariifolium, the natural source of mosquito coil.</title>
        <authorList>
            <person name="Yamashiro T."/>
            <person name="Shiraishi A."/>
            <person name="Satake H."/>
            <person name="Nakayama K."/>
        </authorList>
    </citation>
    <scope>NUCLEOTIDE SEQUENCE</scope>
</reference>
<feature type="coiled-coil region" evidence="3">
    <location>
        <begin position="328"/>
        <end position="365"/>
    </location>
</feature>
<dbReference type="PANTHER" id="PTHR42648">
    <property type="entry name" value="TRANSPOSASE, PUTATIVE-RELATED"/>
    <property type="match status" value="1"/>
</dbReference>
<dbReference type="PANTHER" id="PTHR42648:SF32">
    <property type="entry name" value="RIBONUCLEASE H-LIKE DOMAIN, GAG-PRE-INTEGRASE DOMAIN PROTEIN-RELATED"/>
    <property type="match status" value="1"/>
</dbReference>
<feature type="region of interest" description="Disordered" evidence="4">
    <location>
        <begin position="259"/>
        <end position="282"/>
    </location>
</feature>
<dbReference type="SUPFAM" id="SSF52540">
    <property type="entry name" value="P-loop containing nucleoside triphosphate hydrolases"/>
    <property type="match status" value="1"/>
</dbReference>
<organism evidence="6">
    <name type="scientific">Tanacetum cinerariifolium</name>
    <name type="common">Dalmatian daisy</name>
    <name type="synonym">Chrysanthemum cinerariifolium</name>
    <dbReference type="NCBI Taxonomy" id="118510"/>
    <lineage>
        <taxon>Eukaryota</taxon>
        <taxon>Viridiplantae</taxon>
        <taxon>Streptophyta</taxon>
        <taxon>Embryophyta</taxon>
        <taxon>Tracheophyta</taxon>
        <taxon>Spermatophyta</taxon>
        <taxon>Magnoliopsida</taxon>
        <taxon>eudicotyledons</taxon>
        <taxon>Gunneridae</taxon>
        <taxon>Pentapetalae</taxon>
        <taxon>asterids</taxon>
        <taxon>campanulids</taxon>
        <taxon>Asterales</taxon>
        <taxon>Asteraceae</taxon>
        <taxon>Asteroideae</taxon>
        <taxon>Anthemideae</taxon>
        <taxon>Anthemidinae</taxon>
        <taxon>Tanacetum</taxon>
    </lineage>
</organism>
<keyword evidence="3" id="KW-0175">Coiled coil</keyword>
<dbReference type="Pfam" id="PF00665">
    <property type="entry name" value="rve"/>
    <property type="match status" value="1"/>
</dbReference>
<evidence type="ECO:0000313" key="6">
    <source>
        <dbReference type="EMBL" id="GEU55633.1"/>
    </source>
</evidence>
<sequence length="1361" mass="153627">MTGNKASLVEYQDFNGGVVAFRGSEGKQHKASCKAKLVSSISQPLQILHMDLFGPTSVRSINHKTYYLVTTDGFSGFSWVFFLRTKDETSGILKEFIRQIENQLNQKVKTIRCDNGTDFKNGDIIKLYGSKRIKREYSNAITPQQNGVAERKNRTLIKVAKTMLADLFLPNTFWAEAVSTACYVFNRVLVTKPQNKTPYELITGRIPIISYIRPFGCHVTILNTIDHLGKFEEKSDEGFLVGYSLDSKAFRPATAENKANKTAGLKEDNNSASTQDNIDAKKSKMEAEPAQEYFVLPLWSSYTSTVKSLEAKNRGEKLNMDTGSKRNKEPLDQENQAFLEELKRLKRQEKEADDAVETLRKKFAQINTASPSGNVSDVGPSYPDLSNYANQDDSQIPSLEDIYEVPSNGIFTSTSYDDEGALVDFINLESTVNVSPITQSRIHSIHPTTQILGDPNSAVQTRSKVNKTSRAHAFIEPKKISQALKDKSWVDAMQEELLQFKTQQGHRQEEGIDYDEVFAHIARIEAIRIFLAFASYMGFIVYQLDMKSAFLYGKIDEEVYVSQPPGFIDPKFPKKVYKVVKALYGLHQAPKAWYTTLSTFLVKNRYRIGIIDKTLFIKNDKKDIMLVQVYVDDIIFGFTKKSWCDEFEALMKSRFQMSYMGKVTFFLGLQVKQKKDRIFISRDKYVVEILKKFDFMSVKTASTPIETQKPLVKDEEAANVNVHLYRSKIGSLMYLTASRPDIMYAVCACSRFQVTPKTSHLHAVKRIFRRLILWQCKRQIIVATSTTEAEYVAAANCCGHHFIKDAYEKKRIQVLKIHTDDNFSNSATSKTLNNVSQIKSKVARQRVAITKASIRRDLLFNDVDGIDCRVTPLFPSMLAQAEEEEGEGSGQPTGPQPTPSPAQPSVGDQTHATASSSSPKNTHSPRIVLEGTVGLGEDQTMEHTPNDSPFSSGQTSRGDEGELTLQDLLVTCTKLSKQGRKKAKTGPNIKECEFNKLDDLVDKGADYAVNKGRSTNQIKVLNAEAEGVSVAGETLSAATLAVDILVNIANARPRPVVITDPEQEQRRATPIVQPAIDSKDKGKGKMMNASEELAASLQMKEREMYTVEERSRLLAEYFKNRKKQLATKRSAAIRNKPLTKSQLRSQMMTYLRRVGGYKHAQLNRKSFEEIQVLYERQKKFVQDFVLIGSAEDKRRIEDMIKKVAGEDTSTKRKGDTRMKRMSKRKKTYSDLEEEEEHLKTFLKIMVTRFDRLDLVELYNLMKQRVHTLILEDGIEIHMLAEGTYLLTKETLEWMMSLKLINESASYGAYNLLRFIQKQIDESGSYDGSGILLYGPPGVRKTLLAKAVADEATLNVFSISVS</sequence>
<dbReference type="InterPro" id="IPR039537">
    <property type="entry name" value="Retrotran_Ty1/copia-like"/>
</dbReference>
<proteinExistence type="predicted"/>
<dbReference type="EMBL" id="BKCJ010003528">
    <property type="protein sequence ID" value="GEU55633.1"/>
    <property type="molecule type" value="Genomic_DNA"/>
</dbReference>
<dbReference type="InterPro" id="IPR027417">
    <property type="entry name" value="P-loop_NTPase"/>
</dbReference>
<dbReference type="GO" id="GO:0005524">
    <property type="term" value="F:ATP binding"/>
    <property type="evidence" value="ECO:0007669"/>
    <property type="project" value="InterPro"/>
</dbReference>
<dbReference type="InterPro" id="IPR013103">
    <property type="entry name" value="RVT_2"/>
</dbReference>
<dbReference type="GO" id="GO:0016887">
    <property type="term" value="F:ATP hydrolysis activity"/>
    <property type="evidence" value="ECO:0007669"/>
    <property type="project" value="InterPro"/>
</dbReference>
<feature type="domain" description="Integrase catalytic" evidence="5">
    <location>
        <begin position="40"/>
        <end position="206"/>
    </location>
</feature>
<name>A0A6L2L173_TANCI</name>
<dbReference type="Pfam" id="PF00004">
    <property type="entry name" value="AAA"/>
    <property type="match status" value="1"/>
</dbReference>
<accession>A0A6L2L173</accession>
<evidence type="ECO:0000259" key="5">
    <source>
        <dbReference type="PROSITE" id="PS50994"/>
    </source>
</evidence>
<dbReference type="InterPro" id="IPR003959">
    <property type="entry name" value="ATPase_AAA_core"/>
</dbReference>
<dbReference type="Pfam" id="PF07727">
    <property type="entry name" value="RVT_2"/>
    <property type="match status" value="1"/>
</dbReference>
<keyword evidence="2" id="KW-0378">Hydrolase</keyword>
<evidence type="ECO:0000256" key="1">
    <source>
        <dbReference type="ARBA" id="ARBA00022723"/>
    </source>
</evidence>
<dbReference type="SUPFAM" id="SSF53098">
    <property type="entry name" value="Ribonuclease H-like"/>
    <property type="match status" value="1"/>
</dbReference>
<evidence type="ECO:0000256" key="2">
    <source>
        <dbReference type="ARBA" id="ARBA00022801"/>
    </source>
</evidence>
<dbReference type="GO" id="GO:0003676">
    <property type="term" value="F:nucleic acid binding"/>
    <property type="evidence" value="ECO:0007669"/>
    <property type="project" value="InterPro"/>
</dbReference>
<feature type="compositionally biased region" description="Polar residues" evidence="4">
    <location>
        <begin position="946"/>
        <end position="956"/>
    </location>
</feature>
<keyword evidence="1" id="KW-0479">Metal-binding</keyword>
<dbReference type="GO" id="GO:0015074">
    <property type="term" value="P:DNA integration"/>
    <property type="evidence" value="ECO:0007669"/>
    <property type="project" value="InterPro"/>
</dbReference>
<feature type="region of interest" description="Disordered" evidence="4">
    <location>
        <begin position="881"/>
        <end position="960"/>
    </location>
</feature>
<dbReference type="PROSITE" id="PS50994">
    <property type="entry name" value="INTEGRASE"/>
    <property type="match status" value="1"/>
</dbReference>